<dbReference type="InterPro" id="IPR056836">
    <property type="entry name" value="ARM_TT21_4th"/>
</dbReference>
<dbReference type="FunFam" id="1.25.40.10:FF:000245">
    <property type="entry name" value="Tetratricopeptide repeat domain 21B"/>
    <property type="match status" value="1"/>
</dbReference>
<evidence type="ECO:0000256" key="5">
    <source>
        <dbReference type="SAM" id="Coils"/>
    </source>
</evidence>
<name>A0A2K5ET00_AOTNA</name>
<evidence type="ECO:0000259" key="8">
    <source>
        <dbReference type="Pfam" id="PF25062"/>
    </source>
</evidence>
<feature type="coiled-coil region" evidence="5">
    <location>
        <begin position="406"/>
        <end position="433"/>
    </location>
</feature>
<dbReference type="Pfam" id="PF25064">
    <property type="entry name" value="ARM_TT21_5th"/>
    <property type="match status" value="1"/>
</dbReference>
<evidence type="ECO:0000256" key="4">
    <source>
        <dbReference type="PROSITE-ProRule" id="PRU00339"/>
    </source>
</evidence>
<dbReference type="InterPro" id="IPR040364">
    <property type="entry name" value="TTC21A/TTC21B"/>
</dbReference>
<sequence>MDCNCNRPPRRSAHDPTAGIPLHTAPQTRTRSRERPEMSSNDSSLMAGIIYYSQEKYFRHVQQAAAVGLEKFSNDPVLQFFKAYGVLKEEHIQDAISDLESIRPHPDMSLCSTMALIYAHERCETIDREAIQELECSLKEMSKTASGTALYYAGLFLWLMGRHDKAKEYINHMLKVSRGFREGYVLRGWVDLTSGKPHTAKKAIEYLEQGIQDTKDVLGLMGKASYFMMQQNYSEALEVVNQIIVTSGSFLPALILKMQLFLARQDWERTVEMGHRILEKDESNIDACQILAVHELAREGNMTTATNHVRNLIKALETREPQNPSLHLKKILVVSRLCGSHQVILGLVCSFIERTFMATPSHAHVATELGYLFILKNQVKEALLWYSEAMKLDSDGMTALTGIIWCHILEGHLEEAEHQLEFLKEVQQSLGKSKVLVFLQALLTSKKHSGEQEAAALLKKAVELHFSGMQGLPLGSEYLEKLDPHFLVCIAKEYLLFCPKQPRFPGQIVSPLLQQVAVILNPVVKAAPALIDPLYLMAQVRYYSGELENAQSTLQRCLELDPTSVDAHLLMCQIYLTQDNFGMCFHCLELGVSHNFQVRDHPLYHLMKARALSKAGDYPEAIKTLKMVIKLPALKKEEGRKLLGPSVQPSQRASILLELVEALRLNGELHEATKVMQDTINEFSGTPEENRITIANVDLVLSKGNVDVALNMLRHITSKQSCYMEAREKMANIYLQTLRDRHLYIGCYRELCERLPGPHTSLLLGDAFMSILEPEKALEVYHEAYRQRPQDTSLASRIGQAYVKAHQYTEATEYYEAAQKINGQDFLCCDLAELLLKLKEANKAEKVLKQALEHDVVQDTPSMMNDVKCLLLLAKVYKSHKKEAVIETLKKALDLQSRILKRLPLEQPEIIPSQKPLAASICIQFAEHYLAEKEYDKAERAYEDALSYLPTDNKVMLELAQLHLLQGHLDLCEQHCAILMQTDQSHETASVLMADLMFRKQEHDAAINLYHQVLEKAPDNFLVLNKLIDLLRRSGKLEDIPAFFELAKKVSSRVPLEPGFNYCRGIYCWHTGQPNEALKFLNKARKDSTWGQSAIYHMVQICLNPDNEVVGGEAFENQEAEVNYTEKKELEQLGVSTAEKLLCEFHPHSASSQTQLRLLQGLCRLATREKANIEAALGSFLQIAQAEKESIPALLALAQAYVFLKQIPKARMQLKRLAKTPWMLSEADDLEKSWLLLADIYCQGGKFDLATVLLRRCVQYNKSCYKAYEYLGFIMEKEQSYQDAVTNYKLAWKYSHHTSPAVGFRLAFNYVKDKKFVEAIEICHDVSRQPWQGGLASGGEPCLILHTLLSLFQVLREHPNYPKIREEILEKARRSLRP</sequence>
<dbReference type="STRING" id="37293.ENSANAP00000036313"/>
<feature type="domain" description="Tetratricopeptide repeat protein 21A/21B second ARM" evidence="7">
    <location>
        <begin position="307"/>
        <end position="579"/>
    </location>
</feature>
<dbReference type="SUPFAM" id="SSF48452">
    <property type="entry name" value="TPR-like"/>
    <property type="match status" value="5"/>
</dbReference>
<feature type="region of interest" description="Disordered" evidence="6">
    <location>
        <begin position="1"/>
        <end position="41"/>
    </location>
</feature>
<dbReference type="GO" id="GO:0005929">
    <property type="term" value="C:cilium"/>
    <property type="evidence" value="ECO:0007669"/>
    <property type="project" value="GOC"/>
</dbReference>
<dbReference type="PROSITE" id="PS50005">
    <property type="entry name" value="TPR"/>
    <property type="match status" value="6"/>
</dbReference>
<feature type="repeat" description="TPR" evidence="4">
    <location>
        <begin position="792"/>
        <end position="825"/>
    </location>
</feature>
<keyword evidence="13" id="KW-1185">Reference proteome</keyword>
<reference evidence="12" key="2">
    <citation type="submission" date="2025-09" db="UniProtKB">
        <authorList>
            <consortium name="Ensembl"/>
        </authorList>
    </citation>
    <scope>IDENTIFICATION</scope>
</reference>
<protein>
    <submittedName>
        <fullName evidence="12">Tetratricopeptide repeat domain 21A</fullName>
    </submittedName>
</protein>
<feature type="repeat" description="TPR" evidence="4">
    <location>
        <begin position="531"/>
        <end position="564"/>
    </location>
</feature>
<dbReference type="GO" id="GO:0030317">
    <property type="term" value="P:flagellated sperm motility"/>
    <property type="evidence" value="ECO:0007669"/>
    <property type="project" value="Ensembl"/>
</dbReference>
<feature type="repeat" description="TPR" evidence="4">
    <location>
        <begin position="987"/>
        <end position="1020"/>
    </location>
</feature>
<organism evidence="12 13">
    <name type="scientific">Aotus nancymaae</name>
    <name type="common">Ma's night monkey</name>
    <dbReference type="NCBI Taxonomy" id="37293"/>
    <lineage>
        <taxon>Eukaryota</taxon>
        <taxon>Metazoa</taxon>
        <taxon>Chordata</taxon>
        <taxon>Craniata</taxon>
        <taxon>Vertebrata</taxon>
        <taxon>Euteleostomi</taxon>
        <taxon>Mammalia</taxon>
        <taxon>Eutheria</taxon>
        <taxon>Euarchontoglires</taxon>
        <taxon>Primates</taxon>
        <taxon>Haplorrhini</taxon>
        <taxon>Platyrrhini</taxon>
        <taxon>Aotidae</taxon>
        <taxon>Aotus</taxon>
    </lineage>
</organism>
<feature type="repeat" description="TPR" evidence="4">
    <location>
        <begin position="919"/>
        <end position="952"/>
    </location>
</feature>
<dbReference type="FunFam" id="1.25.40.10:FF:000377">
    <property type="entry name" value="Tetratricopeptide repeat domain 21B"/>
    <property type="match status" value="1"/>
</dbReference>
<dbReference type="Proteomes" id="UP000233020">
    <property type="component" value="Unplaced"/>
</dbReference>
<dbReference type="InterPro" id="IPR056832">
    <property type="entry name" value="ARM_TT21_2nd"/>
</dbReference>
<dbReference type="OrthoDB" id="10259630at2759"/>
<evidence type="ECO:0000256" key="1">
    <source>
        <dbReference type="ARBA" id="ARBA00010935"/>
    </source>
</evidence>
<feature type="domain" description="Tetratricopeptide repeat protein 21A/21B fourth ARM" evidence="11">
    <location>
        <begin position="794"/>
        <end position="946"/>
    </location>
</feature>
<dbReference type="FunFam" id="1.25.40.10:FF:002178">
    <property type="entry name" value="Tetratricopeptide repeat domain 21A"/>
    <property type="match status" value="1"/>
</dbReference>
<accession>A0A2K5ET00</accession>
<dbReference type="Gene3D" id="1.25.40.10">
    <property type="entry name" value="Tetratricopeptide repeat domain"/>
    <property type="match status" value="5"/>
</dbReference>
<dbReference type="GO" id="GO:0035721">
    <property type="term" value="P:intraciliary retrograde transport"/>
    <property type="evidence" value="ECO:0007669"/>
    <property type="project" value="TreeGrafter"/>
</dbReference>
<feature type="domain" description="Tetratricopeptide repeat protein 21A/21B N-terminal ARM repeat" evidence="8">
    <location>
        <begin position="49"/>
        <end position="270"/>
    </location>
</feature>
<evidence type="ECO:0000313" key="12">
    <source>
        <dbReference type="Ensembl" id="ENSANAP00000036313.1"/>
    </source>
</evidence>
<dbReference type="GO" id="GO:0061512">
    <property type="term" value="P:protein localization to cilium"/>
    <property type="evidence" value="ECO:0007669"/>
    <property type="project" value="TreeGrafter"/>
</dbReference>
<dbReference type="InterPro" id="IPR056833">
    <property type="entry name" value="ARM_TT21_N"/>
</dbReference>
<evidence type="ECO:0000259" key="11">
    <source>
        <dbReference type="Pfam" id="PF25068"/>
    </source>
</evidence>
<evidence type="ECO:0000313" key="13">
    <source>
        <dbReference type="Proteomes" id="UP000233020"/>
    </source>
</evidence>
<dbReference type="GeneTree" id="ENSGT00390000005979"/>
<gene>
    <name evidence="12" type="primary">TTC21A</name>
</gene>
<dbReference type="InterPro" id="IPR019734">
    <property type="entry name" value="TPR_rpt"/>
</dbReference>
<keyword evidence="3 4" id="KW-0802">TPR repeat</keyword>
<dbReference type="Pfam" id="PF25068">
    <property type="entry name" value="ARM_TT21_4th"/>
    <property type="match status" value="1"/>
</dbReference>
<dbReference type="Pfam" id="PF25060">
    <property type="entry name" value="ARM_TT21_2nd"/>
    <property type="match status" value="1"/>
</dbReference>
<dbReference type="SMART" id="SM00028">
    <property type="entry name" value="TPR"/>
    <property type="match status" value="14"/>
</dbReference>
<dbReference type="Ensembl" id="ENSANAT00000054384.1">
    <property type="protein sequence ID" value="ENSANAP00000036313.1"/>
    <property type="gene ID" value="ENSANAG00000035657.1"/>
</dbReference>
<evidence type="ECO:0000259" key="7">
    <source>
        <dbReference type="Pfam" id="PF25060"/>
    </source>
</evidence>
<dbReference type="Pfam" id="PF25058">
    <property type="entry name" value="ARM_TT21"/>
    <property type="match status" value="1"/>
</dbReference>
<dbReference type="InterPro" id="IPR056834">
    <property type="entry name" value="ARM_TT21_C"/>
</dbReference>
<evidence type="ECO:0000256" key="6">
    <source>
        <dbReference type="SAM" id="MobiDB-lite"/>
    </source>
</evidence>
<keyword evidence="2" id="KW-0677">Repeat</keyword>
<dbReference type="GO" id="GO:0030991">
    <property type="term" value="C:intraciliary transport particle A"/>
    <property type="evidence" value="ECO:0007669"/>
    <property type="project" value="TreeGrafter"/>
</dbReference>
<dbReference type="GO" id="GO:0007286">
    <property type="term" value="P:spermatid development"/>
    <property type="evidence" value="ECO:0007669"/>
    <property type="project" value="Ensembl"/>
</dbReference>
<keyword evidence="5" id="KW-0175">Coiled coil</keyword>
<dbReference type="Pfam" id="PF25063">
    <property type="entry name" value="ARM_TT21_C"/>
    <property type="match status" value="1"/>
</dbReference>
<dbReference type="InterPro" id="IPR056835">
    <property type="entry name" value="ARM_TT21_5th"/>
</dbReference>
<proteinExistence type="inferred from homology"/>
<dbReference type="Pfam" id="PF25062">
    <property type="entry name" value="ARM_TT21_N"/>
    <property type="match status" value="1"/>
</dbReference>
<feature type="domain" description="Tetratricopeptide repeat protein 21A/21B fifth ARM repeats" evidence="10">
    <location>
        <begin position="987"/>
        <end position="1103"/>
    </location>
</feature>
<dbReference type="InterPro" id="IPR011990">
    <property type="entry name" value="TPR-like_helical_dom_sf"/>
</dbReference>
<evidence type="ECO:0000256" key="2">
    <source>
        <dbReference type="ARBA" id="ARBA00022737"/>
    </source>
</evidence>
<feature type="domain" description="Tetratricopeptide repeat protein 21A/21B C-terminal ARM" evidence="9">
    <location>
        <begin position="1137"/>
        <end position="1327"/>
    </location>
</feature>
<evidence type="ECO:0000256" key="3">
    <source>
        <dbReference type="ARBA" id="ARBA00022803"/>
    </source>
</evidence>
<dbReference type="PANTHER" id="PTHR14699:SF2">
    <property type="entry name" value="TETRATRICOPEPTIDE REPEAT PROTEIN 21A"/>
    <property type="match status" value="1"/>
</dbReference>
<reference evidence="12" key="1">
    <citation type="submission" date="2025-08" db="UniProtKB">
        <authorList>
            <consortium name="Ensembl"/>
        </authorList>
    </citation>
    <scope>IDENTIFICATION</scope>
</reference>
<feature type="repeat" description="TPR" evidence="4">
    <location>
        <begin position="758"/>
        <end position="791"/>
    </location>
</feature>
<dbReference type="PANTHER" id="PTHR14699">
    <property type="entry name" value="STI2 PROTEIN-RELATED"/>
    <property type="match status" value="1"/>
</dbReference>
<evidence type="ECO:0000259" key="9">
    <source>
        <dbReference type="Pfam" id="PF25063"/>
    </source>
</evidence>
<evidence type="ECO:0000259" key="10">
    <source>
        <dbReference type="Pfam" id="PF25064"/>
    </source>
</evidence>
<dbReference type="FunFam" id="1.25.40.10:FF:001960">
    <property type="entry name" value="Tetratricopeptide repeat domain 21A"/>
    <property type="match status" value="1"/>
</dbReference>
<comment type="similarity">
    <text evidence="1">Belongs to the TTC21 family.</text>
</comment>
<feature type="repeat" description="TPR" evidence="4">
    <location>
        <begin position="363"/>
        <end position="396"/>
    </location>
</feature>